<evidence type="ECO:0000313" key="3">
    <source>
        <dbReference type="Proteomes" id="UP000008495"/>
    </source>
</evidence>
<dbReference type="OrthoDB" id="3686802at2"/>
<name>K6VQQ7_9MICO</name>
<evidence type="ECO:0008006" key="4">
    <source>
        <dbReference type="Google" id="ProtNLM"/>
    </source>
</evidence>
<sequence length="265" mass="27956">MNTAPLYRRWLADHHRQTLSWTAGLIGVCLLYLPLFPSMRDSGLIGDKLNVMPKEMIETFGMDIMTMSTGWGYTHQTVFGMLGLLLLLVLAVSQGAAAVAGDEESGTLELTLSHATDRRSVLTARLLAVTSIIIGTTAALTLGVTALAVPAGLELTALGLFAEGTALALLVLTHGLIALSVGATTGRRTVAVGAATVVGVLGWFAHNMGARAASWLPDLSPFHWAFRAQPLQGEVDLPGLCALGATCLVLAMTAYVGFSRRDLRT</sequence>
<feature type="transmembrane region" description="Helical" evidence="1">
    <location>
        <begin position="189"/>
        <end position="206"/>
    </location>
</feature>
<dbReference type="GO" id="GO:0005886">
    <property type="term" value="C:plasma membrane"/>
    <property type="evidence" value="ECO:0007669"/>
    <property type="project" value="UniProtKB-SubCell"/>
</dbReference>
<dbReference type="Proteomes" id="UP000008495">
    <property type="component" value="Unassembled WGS sequence"/>
</dbReference>
<protein>
    <recommendedName>
        <fullName evidence="4">ABC transporter permease protein</fullName>
    </recommendedName>
</protein>
<evidence type="ECO:0000313" key="2">
    <source>
        <dbReference type="EMBL" id="GAB79049.1"/>
    </source>
</evidence>
<keyword evidence="1" id="KW-0812">Transmembrane</keyword>
<feature type="transmembrane region" description="Helical" evidence="1">
    <location>
        <begin position="18"/>
        <end position="35"/>
    </location>
</feature>
<dbReference type="AlphaFoldDB" id="K6VQQ7"/>
<keyword evidence="1" id="KW-1133">Transmembrane helix</keyword>
<dbReference type="eggNOG" id="COG3559">
    <property type="taxonomic scope" value="Bacteria"/>
</dbReference>
<comment type="caution">
    <text evidence="2">The sequence shown here is derived from an EMBL/GenBank/DDBJ whole genome shotgun (WGS) entry which is preliminary data.</text>
</comment>
<keyword evidence="1" id="KW-0472">Membrane</keyword>
<feature type="transmembrane region" description="Helical" evidence="1">
    <location>
        <begin position="79"/>
        <end position="101"/>
    </location>
</feature>
<feature type="transmembrane region" description="Helical" evidence="1">
    <location>
        <begin position="155"/>
        <end position="177"/>
    </location>
</feature>
<gene>
    <name evidence="2" type="ORF">AUCHE_18_00500</name>
</gene>
<reference evidence="2 3" key="1">
    <citation type="submission" date="2012-08" db="EMBL/GenBank/DDBJ databases">
        <title>Whole genome shotgun sequence of Austwickia chelonae NBRC 105200.</title>
        <authorList>
            <person name="Yoshida I."/>
            <person name="Hosoyama A."/>
            <person name="Tsuchikane K."/>
            <person name="Katsumata H."/>
            <person name="Ando Y."/>
            <person name="Ohji S."/>
            <person name="Hamada M."/>
            <person name="Tamura T."/>
            <person name="Yamazoe A."/>
            <person name="Yamazaki S."/>
            <person name="Fujita N."/>
        </authorList>
    </citation>
    <scope>NUCLEOTIDE SEQUENCE [LARGE SCALE GENOMIC DNA]</scope>
    <source>
        <strain evidence="2 3">NBRC 105200</strain>
    </source>
</reference>
<accession>K6VQQ7</accession>
<dbReference type="RefSeq" id="WP_006503806.1">
    <property type="nucleotide sequence ID" value="NZ_BAGZ01000018.1"/>
</dbReference>
<dbReference type="EMBL" id="BAGZ01000018">
    <property type="protein sequence ID" value="GAB79049.1"/>
    <property type="molecule type" value="Genomic_DNA"/>
</dbReference>
<proteinExistence type="predicted"/>
<dbReference type="STRING" id="100225.SAMN05421595_2909"/>
<feature type="transmembrane region" description="Helical" evidence="1">
    <location>
        <begin position="122"/>
        <end position="149"/>
    </location>
</feature>
<keyword evidence="3" id="KW-1185">Reference proteome</keyword>
<organism evidence="2 3">
    <name type="scientific">Austwickia chelonae NBRC 105200</name>
    <dbReference type="NCBI Taxonomy" id="1184607"/>
    <lineage>
        <taxon>Bacteria</taxon>
        <taxon>Bacillati</taxon>
        <taxon>Actinomycetota</taxon>
        <taxon>Actinomycetes</taxon>
        <taxon>Micrococcales</taxon>
        <taxon>Dermatophilaceae</taxon>
        <taxon>Austwickia</taxon>
    </lineage>
</organism>
<feature type="transmembrane region" description="Helical" evidence="1">
    <location>
        <begin position="237"/>
        <end position="258"/>
    </location>
</feature>
<evidence type="ECO:0000256" key="1">
    <source>
        <dbReference type="SAM" id="Phobius"/>
    </source>
</evidence>
<dbReference type="GO" id="GO:0140359">
    <property type="term" value="F:ABC-type transporter activity"/>
    <property type="evidence" value="ECO:0007669"/>
    <property type="project" value="InterPro"/>
</dbReference>
<dbReference type="Pfam" id="PF12679">
    <property type="entry name" value="ABC2_membrane_2"/>
    <property type="match status" value="1"/>
</dbReference>